<dbReference type="InterPro" id="IPR032597">
    <property type="entry name" value="DUF4903"/>
</dbReference>
<dbReference type="AlphaFoldDB" id="A0A096B3Y6"/>
<proteinExistence type="predicted"/>
<reference evidence="2 3" key="1">
    <citation type="submission" date="2014-07" db="EMBL/GenBank/DDBJ databases">
        <authorList>
            <person name="McCorrison J."/>
            <person name="Sanka R."/>
            <person name="Torralba M."/>
            <person name="Gillis M."/>
            <person name="Haft D.H."/>
            <person name="Methe B."/>
            <person name="Sutton G."/>
            <person name="Nelson K.E."/>
        </authorList>
    </citation>
    <scope>NUCLEOTIDE SEQUENCE [LARGE SCALE GENOMIC DNA]</scope>
    <source>
        <strain evidence="2 3">DNF00853</strain>
    </source>
</reference>
<sequence>MAFAVLGLSSCDKDGKGDEPKLSNIELAKAHLNGEAVLSTTAFMNDFNLTRLPEGCPVKYKLAWDKEVLIVKIVNFRFGSMPFPINFGCRTKLEDVTADDKDAPKGDGWMKISGTDGCFAMPGTEIGDYRKDSGATVKGYYNAKSREIEFTIDFNLGPTMPIIAKCDRQVVDKNRLKNYDAEMKEFEKKFNEAKEKEKQHGRK</sequence>
<dbReference type="Proteomes" id="UP000029556">
    <property type="component" value="Unassembled WGS sequence"/>
</dbReference>
<evidence type="ECO:0000256" key="1">
    <source>
        <dbReference type="SAM" id="Coils"/>
    </source>
</evidence>
<name>A0A096B3Y6_9BACT</name>
<dbReference type="EMBL" id="JRNN01000003">
    <property type="protein sequence ID" value="KGF37512.1"/>
    <property type="molecule type" value="Genomic_DNA"/>
</dbReference>
<keyword evidence="1" id="KW-0175">Coiled coil</keyword>
<accession>A0A096B3Y6</accession>
<evidence type="ECO:0000313" key="3">
    <source>
        <dbReference type="Proteomes" id="UP000029556"/>
    </source>
</evidence>
<dbReference type="Pfam" id="PF16246">
    <property type="entry name" value="DUF4903"/>
    <property type="match status" value="1"/>
</dbReference>
<feature type="coiled-coil region" evidence="1">
    <location>
        <begin position="176"/>
        <end position="203"/>
    </location>
</feature>
<evidence type="ECO:0000313" key="2">
    <source>
        <dbReference type="EMBL" id="KGF37512.1"/>
    </source>
</evidence>
<comment type="caution">
    <text evidence="2">The sequence shown here is derived from an EMBL/GenBank/DDBJ whole genome shotgun (WGS) entry which is preliminary data.</text>
</comment>
<protein>
    <submittedName>
        <fullName evidence="2">Uncharacterized protein</fullName>
    </submittedName>
</protein>
<organism evidence="2 3">
    <name type="scientific">Hoylesella buccalis DNF00853</name>
    <dbReference type="NCBI Taxonomy" id="1401074"/>
    <lineage>
        <taxon>Bacteria</taxon>
        <taxon>Pseudomonadati</taxon>
        <taxon>Bacteroidota</taxon>
        <taxon>Bacteroidia</taxon>
        <taxon>Bacteroidales</taxon>
        <taxon>Prevotellaceae</taxon>
        <taxon>Hoylesella</taxon>
    </lineage>
</organism>
<gene>
    <name evidence="2" type="ORF">HMPREF2137_00305</name>
</gene>